<evidence type="ECO:0000256" key="1">
    <source>
        <dbReference type="SAM" id="SignalP"/>
    </source>
</evidence>
<keyword evidence="1" id="KW-0732">Signal</keyword>
<keyword evidence="3" id="KW-1185">Reference proteome</keyword>
<feature type="signal peptide" evidence="1">
    <location>
        <begin position="1"/>
        <end position="19"/>
    </location>
</feature>
<dbReference type="GeneID" id="28999679"/>
<proteinExistence type="predicted"/>
<name>A0A162NBN2_PHYB8</name>
<organism evidence="2 3">
    <name type="scientific">Phycomyces blakesleeanus (strain ATCC 8743b / DSM 1359 / FGSC 10004 / NBRC 33097 / NRRL 1555)</name>
    <dbReference type="NCBI Taxonomy" id="763407"/>
    <lineage>
        <taxon>Eukaryota</taxon>
        <taxon>Fungi</taxon>
        <taxon>Fungi incertae sedis</taxon>
        <taxon>Mucoromycota</taxon>
        <taxon>Mucoromycotina</taxon>
        <taxon>Mucoromycetes</taxon>
        <taxon>Mucorales</taxon>
        <taxon>Phycomycetaceae</taxon>
        <taxon>Phycomyces</taxon>
    </lineage>
</organism>
<gene>
    <name evidence="2" type="ORF">PHYBLDRAFT_183479</name>
</gene>
<dbReference type="EMBL" id="KV440998">
    <property type="protein sequence ID" value="OAD67694.1"/>
    <property type="molecule type" value="Genomic_DNA"/>
</dbReference>
<reference evidence="3" key="1">
    <citation type="submission" date="2015-06" db="EMBL/GenBank/DDBJ databases">
        <title>Expansion of signal transduction pathways in fungi by whole-genome duplication.</title>
        <authorList>
            <consortium name="DOE Joint Genome Institute"/>
            <person name="Corrochano L.M."/>
            <person name="Kuo A."/>
            <person name="Marcet-Houben M."/>
            <person name="Polaino S."/>
            <person name="Salamov A."/>
            <person name="Villalobos J.M."/>
            <person name="Alvarez M.I."/>
            <person name="Avalos J."/>
            <person name="Benito E.P."/>
            <person name="Benoit I."/>
            <person name="Burger G."/>
            <person name="Camino L.P."/>
            <person name="Canovas D."/>
            <person name="Cerda-Olmedo E."/>
            <person name="Cheng J.-F."/>
            <person name="Dominguez A."/>
            <person name="Elias M."/>
            <person name="Eslava A.P."/>
            <person name="Glaser F."/>
            <person name="Grimwood J."/>
            <person name="Gutierrez G."/>
            <person name="Heitman J."/>
            <person name="Henrissat B."/>
            <person name="Iturriaga E.A."/>
            <person name="Lang B.F."/>
            <person name="Lavin J.L."/>
            <person name="Lee S."/>
            <person name="Li W."/>
            <person name="Lindquist E."/>
            <person name="Lopez-Garcia S."/>
            <person name="Luque E.M."/>
            <person name="Marcos A.T."/>
            <person name="Martin J."/>
            <person name="McCluskey K."/>
            <person name="Medina H.R."/>
            <person name="Miralles-Duran A."/>
            <person name="Miyazaki A."/>
            <person name="Munoz-Torres E."/>
            <person name="Oguiza J.A."/>
            <person name="Ohm R."/>
            <person name="Olmedo M."/>
            <person name="Orejas M."/>
            <person name="Ortiz-Castellanos L."/>
            <person name="Pisabarro A.G."/>
            <person name="Rodriguez-Romero J."/>
            <person name="Ruiz-Herrera J."/>
            <person name="Ruiz-Vazquez R."/>
            <person name="Sanz C."/>
            <person name="Schackwitz W."/>
            <person name="Schmutz J."/>
            <person name="Shahriari M."/>
            <person name="Shelest E."/>
            <person name="Silva-Franco F."/>
            <person name="Soanes D."/>
            <person name="Syed K."/>
            <person name="Tagua V.G."/>
            <person name="Talbot N.J."/>
            <person name="Thon M."/>
            <person name="De vries R.P."/>
            <person name="Wiebenga A."/>
            <person name="Yadav J.S."/>
            <person name="Braun E.L."/>
            <person name="Baker S."/>
            <person name="Garre V."/>
            <person name="Horwitz B."/>
            <person name="Torres-Martinez S."/>
            <person name="Idnurm A."/>
            <person name="Herrera-Estrella A."/>
            <person name="Gabaldon T."/>
            <person name="Grigoriev I.V."/>
        </authorList>
    </citation>
    <scope>NUCLEOTIDE SEQUENCE [LARGE SCALE GENOMIC DNA]</scope>
    <source>
        <strain evidence="3">NRRL 1555(-)</strain>
    </source>
</reference>
<dbReference type="RefSeq" id="XP_018285734.1">
    <property type="nucleotide sequence ID" value="XM_018438773.1"/>
</dbReference>
<dbReference type="Proteomes" id="UP000077315">
    <property type="component" value="Unassembled WGS sequence"/>
</dbReference>
<dbReference type="InParanoid" id="A0A162NBN2"/>
<sequence>MKFSAVLVIVTFFSAVAFAAPRRSSQDAIGIGNEGRVSGLGNNLFKGGFASDNSQKNTVNQRN</sequence>
<dbReference type="AlphaFoldDB" id="A0A162NBN2"/>
<evidence type="ECO:0000313" key="2">
    <source>
        <dbReference type="EMBL" id="OAD67694.1"/>
    </source>
</evidence>
<dbReference type="OrthoDB" id="10367917at2759"/>
<feature type="chain" id="PRO_5007837992" evidence="1">
    <location>
        <begin position="20"/>
        <end position="63"/>
    </location>
</feature>
<evidence type="ECO:0000313" key="3">
    <source>
        <dbReference type="Proteomes" id="UP000077315"/>
    </source>
</evidence>
<protein>
    <submittedName>
        <fullName evidence="2">Uncharacterized protein</fullName>
    </submittedName>
</protein>
<accession>A0A162NBN2</accession>
<dbReference type="VEuPathDB" id="FungiDB:PHYBLDRAFT_183479"/>